<dbReference type="EMBL" id="PPTA01000002">
    <property type="protein sequence ID" value="TFB06285.1"/>
    <property type="molecule type" value="Genomic_DNA"/>
</dbReference>
<gene>
    <name evidence="1" type="ORF">CCMA1212_001540</name>
</gene>
<evidence type="ECO:0000313" key="1">
    <source>
        <dbReference type="EMBL" id="TFB06285.1"/>
    </source>
</evidence>
<accession>A0ABY2HG36</accession>
<protein>
    <recommendedName>
        <fullName evidence="3">Secreted protein</fullName>
    </recommendedName>
</protein>
<dbReference type="GeneID" id="300573412"/>
<sequence>MRKEVQYRRAFMCSSLSRCIATSMALSSSSTCCFSASSGVVAALLLSIACRRERVTEIEESERGSSRVSKLAKSVQNVDKIAPHAQVAAGLSE</sequence>
<dbReference type="RefSeq" id="XP_073562486.1">
    <property type="nucleotide sequence ID" value="XM_073698962.1"/>
</dbReference>
<dbReference type="Proteomes" id="UP001642720">
    <property type="component" value="Unassembled WGS sequence"/>
</dbReference>
<organism evidence="1 2">
    <name type="scientific">Trichoderma ghanense</name>
    <dbReference type="NCBI Taxonomy" id="65468"/>
    <lineage>
        <taxon>Eukaryota</taxon>
        <taxon>Fungi</taxon>
        <taxon>Dikarya</taxon>
        <taxon>Ascomycota</taxon>
        <taxon>Pezizomycotina</taxon>
        <taxon>Sordariomycetes</taxon>
        <taxon>Hypocreomycetidae</taxon>
        <taxon>Hypocreales</taxon>
        <taxon>Hypocreaceae</taxon>
        <taxon>Trichoderma</taxon>
    </lineage>
</organism>
<comment type="caution">
    <text evidence="1">The sequence shown here is derived from an EMBL/GenBank/DDBJ whole genome shotgun (WGS) entry which is preliminary data.</text>
</comment>
<evidence type="ECO:0008006" key="3">
    <source>
        <dbReference type="Google" id="ProtNLM"/>
    </source>
</evidence>
<proteinExistence type="predicted"/>
<reference evidence="1 2" key="1">
    <citation type="submission" date="2018-01" db="EMBL/GenBank/DDBJ databases">
        <title>Genome characterization of the sugarcane-associated fungus Trichoderma ghanense CCMA-1212 and their application in lignocelulose bioconversion.</title>
        <authorList>
            <person name="Steindorff A.S."/>
            <person name="Mendes T.D."/>
            <person name="Vilela E.S.D."/>
            <person name="Rodrigues D.S."/>
            <person name="Formighieri E.F."/>
            <person name="Melo I.S."/>
            <person name="Favaro L.C.L."/>
        </authorList>
    </citation>
    <scope>NUCLEOTIDE SEQUENCE [LARGE SCALE GENOMIC DNA]</scope>
    <source>
        <strain evidence="1 2">CCMA-1212</strain>
    </source>
</reference>
<keyword evidence="2" id="KW-1185">Reference proteome</keyword>
<evidence type="ECO:0000313" key="2">
    <source>
        <dbReference type="Proteomes" id="UP001642720"/>
    </source>
</evidence>
<name>A0ABY2HG36_9HYPO</name>